<feature type="region of interest" description="Disordered" evidence="1">
    <location>
        <begin position="559"/>
        <end position="598"/>
    </location>
</feature>
<sequence>MVEEVLIPSKIQEAVKAGFERTKIYRRARAMFMREYVGKYYTKDAGYVGDTPLNLIFHALRSLIPNIVMKSPTTLIDTDIVEHKQYAELLGLGIDTVAKRIKLKEELRAVALDAFFGLGIMQSGLCGSNNIIMLDDAEFDPGEIYASRVDLDDFCIDPVCTSLKNAGFTGAKLLAPRRLLLDYDQYDHDMVMKLPSVTDVSRDKKEIKNLTQKNLGSTGIYELQDYVEIVQLWVPEANVLVTVPNPYQITFDDYIAVQDYYGPESGPFSYLALTPPVGNNPFPVAPVSLWYDLHKMANNMMEKIMNQADRQKDVLLYNPSNADDAEQIANANDGDSISVSDPNQIKVVSYGGQANSNERLLAQVHTWFNYMSGNPDQMAGAAQESETATQAEILQANAGIGLADMRGTIYDFSSDVTGKIAWYVHTDPLLELPIARRQPGGEYAQVMLTPEQRKGDWFEFIFSIKPRSMEVLDAQVRAKRLMEFGTNFLPGAANAAQVMANMGQEFNLAKYITDMAEQIGIKDDVVDWFVDPTSVQRAQLVSQMGPSPSGKGTIKGVMQNRGDPNKHNILGSTAQKNSDRQEMGGIAQSNRDTTRSVG</sequence>
<evidence type="ECO:0000313" key="2">
    <source>
        <dbReference type="EMBL" id="KKM90485.1"/>
    </source>
</evidence>
<protein>
    <submittedName>
        <fullName evidence="2">Uncharacterized protein</fullName>
    </submittedName>
</protein>
<feature type="compositionally biased region" description="Polar residues" evidence="1">
    <location>
        <begin position="587"/>
        <end position="598"/>
    </location>
</feature>
<organism evidence="2">
    <name type="scientific">marine sediment metagenome</name>
    <dbReference type="NCBI Taxonomy" id="412755"/>
    <lineage>
        <taxon>unclassified sequences</taxon>
        <taxon>metagenomes</taxon>
        <taxon>ecological metagenomes</taxon>
    </lineage>
</organism>
<dbReference type="EMBL" id="LAZR01006666">
    <property type="protein sequence ID" value="KKM90485.1"/>
    <property type="molecule type" value="Genomic_DNA"/>
</dbReference>
<dbReference type="AlphaFoldDB" id="A0A0F9NNT4"/>
<proteinExistence type="predicted"/>
<evidence type="ECO:0000256" key="1">
    <source>
        <dbReference type="SAM" id="MobiDB-lite"/>
    </source>
</evidence>
<comment type="caution">
    <text evidence="2">The sequence shown here is derived from an EMBL/GenBank/DDBJ whole genome shotgun (WGS) entry which is preliminary data.</text>
</comment>
<reference evidence="2" key="1">
    <citation type="journal article" date="2015" name="Nature">
        <title>Complex archaea that bridge the gap between prokaryotes and eukaryotes.</title>
        <authorList>
            <person name="Spang A."/>
            <person name="Saw J.H."/>
            <person name="Jorgensen S.L."/>
            <person name="Zaremba-Niedzwiedzka K."/>
            <person name="Martijn J."/>
            <person name="Lind A.E."/>
            <person name="van Eijk R."/>
            <person name="Schleper C."/>
            <person name="Guy L."/>
            <person name="Ettema T.J."/>
        </authorList>
    </citation>
    <scope>NUCLEOTIDE SEQUENCE</scope>
</reference>
<name>A0A0F9NNT4_9ZZZZ</name>
<accession>A0A0F9NNT4</accession>
<gene>
    <name evidence="2" type="ORF">LCGC14_1238180</name>
</gene>